<organism evidence="1">
    <name type="scientific">Rhizophora mucronata</name>
    <name type="common">Asiatic mangrove</name>
    <dbReference type="NCBI Taxonomy" id="61149"/>
    <lineage>
        <taxon>Eukaryota</taxon>
        <taxon>Viridiplantae</taxon>
        <taxon>Streptophyta</taxon>
        <taxon>Embryophyta</taxon>
        <taxon>Tracheophyta</taxon>
        <taxon>Spermatophyta</taxon>
        <taxon>Magnoliopsida</taxon>
        <taxon>eudicotyledons</taxon>
        <taxon>Gunneridae</taxon>
        <taxon>Pentapetalae</taxon>
        <taxon>rosids</taxon>
        <taxon>fabids</taxon>
        <taxon>Malpighiales</taxon>
        <taxon>Rhizophoraceae</taxon>
        <taxon>Rhizophora</taxon>
    </lineage>
</organism>
<protein>
    <submittedName>
        <fullName evidence="1">Uncharacterized protein</fullName>
    </submittedName>
</protein>
<proteinExistence type="predicted"/>
<accession>A0A2P2Q8S4</accession>
<dbReference type="EMBL" id="GGEC01082897">
    <property type="protein sequence ID" value="MBX63381.1"/>
    <property type="molecule type" value="Transcribed_RNA"/>
</dbReference>
<dbReference type="AlphaFoldDB" id="A0A2P2Q8S4"/>
<sequence>MQHLWICMIDALSTYRDHSSVNALSSIDTILPFVHDN</sequence>
<name>A0A2P2Q8S4_RHIMU</name>
<reference evidence="1" key="1">
    <citation type="submission" date="2018-02" db="EMBL/GenBank/DDBJ databases">
        <title>Rhizophora mucronata_Transcriptome.</title>
        <authorList>
            <person name="Meera S.P."/>
            <person name="Sreeshan A."/>
            <person name="Augustine A."/>
        </authorList>
    </citation>
    <scope>NUCLEOTIDE SEQUENCE</scope>
    <source>
        <tissue evidence="1">Leaf</tissue>
    </source>
</reference>
<evidence type="ECO:0000313" key="1">
    <source>
        <dbReference type="EMBL" id="MBX63381.1"/>
    </source>
</evidence>